<dbReference type="Pfam" id="PF00293">
    <property type="entry name" value="NUDIX"/>
    <property type="match status" value="1"/>
</dbReference>
<dbReference type="RefSeq" id="WP_137006524.1">
    <property type="nucleotide sequence ID" value="NZ_CP039925.1"/>
</dbReference>
<dbReference type="GO" id="GO:0006754">
    <property type="term" value="P:ATP biosynthetic process"/>
    <property type="evidence" value="ECO:0007669"/>
    <property type="project" value="TreeGrafter"/>
</dbReference>
<dbReference type="PANTHER" id="PTHR21340:SF0">
    <property type="entry name" value="BIS(5'-NUCLEOSYL)-TETRAPHOSPHATASE [ASYMMETRICAL]"/>
    <property type="match status" value="1"/>
</dbReference>
<geneLocation type="plasmid" evidence="5">
    <name>patcfbp7129b</name>
</geneLocation>
<dbReference type="AlphaFoldDB" id="A0A4D7YW60"/>
<dbReference type="InterPro" id="IPR020084">
    <property type="entry name" value="NUDIX_hydrolase_CS"/>
</dbReference>
<accession>A0A4D7YW60</accession>
<dbReference type="InterPro" id="IPR000086">
    <property type="entry name" value="NUDIX_hydrolase_dom"/>
</dbReference>
<dbReference type="SUPFAM" id="SSF55811">
    <property type="entry name" value="Nudix"/>
    <property type="match status" value="1"/>
</dbReference>
<dbReference type="Gene3D" id="3.90.79.10">
    <property type="entry name" value="Nucleoside Triphosphate Pyrophosphohydrolase"/>
    <property type="match status" value="1"/>
</dbReference>
<protein>
    <submittedName>
        <fullName evidence="4">NUDIX domain-containing protein</fullName>
    </submittedName>
</protein>
<sequence length="162" mass="18410">MTDIPIRCFAVSVVVLREVNDEKQVLLLRRNHTLIGEWCQIAGGIESGEKAWEAALREVKEETGLTCDSLYSADICEQFYEADRDAISLLPVFVGFVNGETPVVLNEEHSEFCWVPFETAISLVPFAGQRHVLRHVRAEFAEKQPLRHLLIEMSQPLRRTTS</sequence>
<dbReference type="Proteomes" id="UP000298649">
    <property type="component" value="Plasmid pAtCFBP7129b"/>
</dbReference>
<dbReference type="GO" id="GO:0004081">
    <property type="term" value="F:bis(5'-nucleosyl)-tetraphosphatase (asymmetrical) activity"/>
    <property type="evidence" value="ECO:0007669"/>
    <property type="project" value="TreeGrafter"/>
</dbReference>
<dbReference type="InterPro" id="IPR015797">
    <property type="entry name" value="NUDIX_hydrolase-like_dom_sf"/>
</dbReference>
<keyword evidence="2" id="KW-0378">Hydrolase</keyword>
<dbReference type="EMBL" id="CP039925">
    <property type="protein sequence ID" value="QCL98276.1"/>
    <property type="molecule type" value="Genomic_DNA"/>
</dbReference>
<evidence type="ECO:0000256" key="2">
    <source>
        <dbReference type="ARBA" id="ARBA00022801"/>
    </source>
</evidence>
<name>A0A4D7YW60_AGRTU</name>
<comment type="cofactor">
    <cofactor evidence="1">
        <name>Mg(2+)</name>
        <dbReference type="ChEBI" id="CHEBI:18420"/>
    </cofactor>
</comment>
<dbReference type="PANTHER" id="PTHR21340">
    <property type="entry name" value="DIADENOSINE 5,5-P1,P4-TETRAPHOSPHATE PYROPHOSPHOHYDROLASE MUTT"/>
    <property type="match status" value="1"/>
</dbReference>
<dbReference type="InterPro" id="IPR051325">
    <property type="entry name" value="Nudix_hydrolase_domain"/>
</dbReference>
<reference evidence="4 5" key="1">
    <citation type="submission" date="2019-04" db="EMBL/GenBank/DDBJ databases">
        <title>Complete genome sequence of Agrobacterium tumefaciens CFBP7129.</title>
        <authorList>
            <person name="Haryono M."/>
            <person name="Lin Y.-C."/>
            <person name="Lai E.-M."/>
            <person name="Kuo C.-H."/>
        </authorList>
    </citation>
    <scope>NUCLEOTIDE SEQUENCE [LARGE SCALE GENOMIC DNA]</scope>
    <source>
        <strain evidence="4 5">CFBP7129</strain>
        <plasmid evidence="5">patcfbp7129b</plasmid>
    </source>
</reference>
<feature type="domain" description="Nudix hydrolase" evidence="3">
    <location>
        <begin position="6"/>
        <end position="137"/>
    </location>
</feature>
<evidence type="ECO:0000313" key="5">
    <source>
        <dbReference type="Proteomes" id="UP000298649"/>
    </source>
</evidence>
<dbReference type="GO" id="GO:0006167">
    <property type="term" value="P:AMP biosynthetic process"/>
    <property type="evidence" value="ECO:0007669"/>
    <property type="project" value="TreeGrafter"/>
</dbReference>
<evidence type="ECO:0000256" key="1">
    <source>
        <dbReference type="ARBA" id="ARBA00001946"/>
    </source>
</evidence>
<keyword evidence="4" id="KW-0614">Plasmid</keyword>
<evidence type="ECO:0000259" key="3">
    <source>
        <dbReference type="PROSITE" id="PS51462"/>
    </source>
</evidence>
<evidence type="ECO:0000313" key="4">
    <source>
        <dbReference type="EMBL" id="QCL98276.1"/>
    </source>
</evidence>
<organism evidence="4 5">
    <name type="scientific">Agrobacterium tumefaciens</name>
    <dbReference type="NCBI Taxonomy" id="358"/>
    <lineage>
        <taxon>Bacteria</taxon>
        <taxon>Pseudomonadati</taxon>
        <taxon>Pseudomonadota</taxon>
        <taxon>Alphaproteobacteria</taxon>
        <taxon>Hyphomicrobiales</taxon>
        <taxon>Rhizobiaceae</taxon>
        <taxon>Rhizobium/Agrobacterium group</taxon>
        <taxon>Agrobacterium</taxon>
        <taxon>Agrobacterium tumefaciens complex</taxon>
    </lineage>
</organism>
<proteinExistence type="predicted"/>
<dbReference type="PROSITE" id="PS51462">
    <property type="entry name" value="NUDIX"/>
    <property type="match status" value="1"/>
</dbReference>
<dbReference type="CDD" id="cd04664">
    <property type="entry name" value="NUDIX_DHNTPase_like"/>
    <property type="match status" value="1"/>
</dbReference>
<gene>
    <name evidence="4" type="ORF">CFBP7129_29385</name>
</gene>
<dbReference type="PROSITE" id="PS00893">
    <property type="entry name" value="NUDIX_BOX"/>
    <property type="match status" value="1"/>
</dbReference>